<dbReference type="PANTHER" id="PTHR20963">
    <property type="entry name" value="MULTIPLE INOSITOL POLYPHOSPHATE PHOSPHATASE-RELATED"/>
    <property type="match status" value="1"/>
</dbReference>
<gene>
    <name evidence="2" type="ORF">NP233_g5303</name>
</gene>
<dbReference type="AlphaFoldDB" id="A0AAD5YS13"/>
<dbReference type="Proteomes" id="UP001213000">
    <property type="component" value="Unassembled WGS sequence"/>
</dbReference>
<dbReference type="InterPro" id="IPR029033">
    <property type="entry name" value="His_PPase_superfam"/>
</dbReference>
<dbReference type="PANTHER" id="PTHR20963:SF42">
    <property type="entry name" value="PHOSPHOGLYCERATE MUTASE-LIKE PROTEIN"/>
    <property type="match status" value="1"/>
</dbReference>
<dbReference type="GO" id="GO:0003993">
    <property type="term" value="F:acid phosphatase activity"/>
    <property type="evidence" value="ECO:0007669"/>
    <property type="project" value="TreeGrafter"/>
</dbReference>
<evidence type="ECO:0000313" key="2">
    <source>
        <dbReference type="EMBL" id="KAJ3569059.1"/>
    </source>
</evidence>
<sequence>MAQKALASSWQPFASGQLVASQERVASVAGSTQTFQFPPPGVTATQPDPNFPDGTHVGFAGPTPTGDAPAAMATAPSFGPMENRFPLVKPVASDAKNADDFDVIHHFGSLQPWRSVPSAEYGLPDASPVIPNGCDIVQVHLLHRHGARYPTSGVGPASFAAKVHQSASAGKGFEATGDLQFLRNWTYKLGAEILTPFGRSQLYDLGVGFNVRYGELLKGFKDLPVFRTTSESRMIDSALNFAAGFFGLPDYAKNYHQLIEIESTGFNTTLAPYYSCPNANGDIYTYGNSHFTDQWKNIYLAGARKRLSRHLPGFNLTIADAYQMQQTCVYETVSLGYSKFCGLFTEEEWEGFAYTDSLSMWYGAGPGNPTSAAMGIGWVQELVSRLTQTRITDFNTSVNQTIVSSETLFPLNQPIYVDASHDTVMSAIYVAMNFTNFIRTGPLPTDHIPKNLSYKTWTVNPFGVNLVGQVLSCPASGKPTHIRWIINDGVLPLDGIKGCKHNKDGMCEISTFIDGMKQRIAEVDYDFACHGNYTYPNPDHIVDACHIWESVESVAGEPQTFLFPPEGATATIPDPNFPDATHVGYPGATATGDEVAAMATAPVLGPNHNQVPLVSPMALDSEE</sequence>
<dbReference type="InterPro" id="IPR033379">
    <property type="entry name" value="Acid_Pase_AS"/>
</dbReference>
<keyword evidence="1" id="KW-0378">Hydrolase</keyword>
<dbReference type="InterPro" id="IPR000560">
    <property type="entry name" value="His_Pase_clade-2"/>
</dbReference>
<protein>
    <recommendedName>
        <fullName evidence="4">Phosphoglycerate mutase-like protein</fullName>
    </recommendedName>
</protein>
<evidence type="ECO:0000313" key="3">
    <source>
        <dbReference type="Proteomes" id="UP001213000"/>
    </source>
</evidence>
<dbReference type="Pfam" id="PF00328">
    <property type="entry name" value="His_Phos_2"/>
    <property type="match status" value="1"/>
</dbReference>
<name>A0AAD5YS13_9AGAR</name>
<evidence type="ECO:0000256" key="1">
    <source>
        <dbReference type="ARBA" id="ARBA00022801"/>
    </source>
</evidence>
<reference evidence="2" key="1">
    <citation type="submission" date="2022-07" db="EMBL/GenBank/DDBJ databases">
        <title>Genome Sequence of Leucocoprinus birnbaumii.</title>
        <authorList>
            <person name="Buettner E."/>
        </authorList>
    </citation>
    <scope>NUCLEOTIDE SEQUENCE</scope>
    <source>
        <strain evidence="2">VT141</strain>
    </source>
</reference>
<comment type="caution">
    <text evidence="2">The sequence shown here is derived from an EMBL/GenBank/DDBJ whole genome shotgun (WGS) entry which is preliminary data.</text>
</comment>
<dbReference type="CDD" id="cd07061">
    <property type="entry name" value="HP_HAP_like"/>
    <property type="match status" value="1"/>
</dbReference>
<dbReference type="SUPFAM" id="SSF53254">
    <property type="entry name" value="Phosphoglycerate mutase-like"/>
    <property type="match status" value="1"/>
</dbReference>
<evidence type="ECO:0008006" key="4">
    <source>
        <dbReference type="Google" id="ProtNLM"/>
    </source>
</evidence>
<keyword evidence="3" id="KW-1185">Reference proteome</keyword>
<organism evidence="2 3">
    <name type="scientific">Leucocoprinus birnbaumii</name>
    <dbReference type="NCBI Taxonomy" id="56174"/>
    <lineage>
        <taxon>Eukaryota</taxon>
        <taxon>Fungi</taxon>
        <taxon>Dikarya</taxon>
        <taxon>Basidiomycota</taxon>
        <taxon>Agaricomycotina</taxon>
        <taxon>Agaricomycetes</taxon>
        <taxon>Agaricomycetidae</taxon>
        <taxon>Agaricales</taxon>
        <taxon>Agaricineae</taxon>
        <taxon>Agaricaceae</taxon>
        <taxon>Leucocoprinus</taxon>
    </lineage>
</organism>
<proteinExistence type="predicted"/>
<accession>A0AAD5YS13</accession>
<dbReference type="PROSITE" id="PS00616">
    <property type="entry name" value="HIS_ACID_PHOSPHAT_1"/>
    <property type="match status" value="1"/>
</dbReference>
<dbReference type="EMBL" id="JANIEX010000309">
    <property type="protein sequence ID" value="KAJ3569059.1"/>
    <property type="molecule type" value="Genomic_DNA"/>
</dbReference>
<dbReference type="Gene3D" id="3.40.50.1240">
    <property type="entry name" value="Phosphoglycerate mutase-like"/>
    <property type="match status" value="1"/>
</dbReference>